<keyword evidence="5 6" id="KW-0472">Membrane</keyword>
<name>A0A4U9RGB8_HATHI</name>
<dbReference type="PANTHER" id="PTHR33545">
    <property type="entry name" value="UPF0750 MEMBRANE PROTEIN YITT-RELATED"/>
    <property type="match status" value="1"/>
</dbReference>
<dbReference type="EMBL" id="LR590481">
    <property type="protein sequence ID" value="VTQ90924.1"/>
    <property type="molecule type" value="Genomic_DNA"/>
</dbReference>
<evidence type="ECO:0000256" key="1">
    <source>
        <dbReference type="ARBA" id="ARBA00004651"/>
    </source>
</evidence>
<dbReference type="KEGG" id="hhw:NCTC503_01699"/>
<keyword evidence="3 6" id="KW-0812">Transmembrane</keyword>
<keyword evidence="4 6" id="KW-1133">Transmembrane helix</keyword>
<feature type="transmembrane region" description="Helical" evidence="6">
    <location>
        <begin position="84"/>
        <end position="102"/>
    </location>
</feature>
<dbReference type="InterPro" id="IPR015867">
    <property type="entry name" value="N-reg_PII/ATP_PRibTrfase_C"/>
</dbReference>
<dbReference type="GO" id="GO:0005886">
    <property type="term" value="C:plasma membrane"/>
    <property type="evidence" value="ECO:0007669"/>
    <property type="project" value="UniProtKB-SubCell"/>
</dbReference>
<evidence type="ECO:0000256" key="2">
    <source>
        <dbReference type="ARBA" id="ARBA00022475"/>
    </source>
</evidence>
<sequence>METLIDKKAIKKDRSIRFFTVLLGTLIYSISVNMFITPHKLIAGGVAGIALIIQYITKIPSGYFVFLINIPLFIIGIKELDKEFGVYSLIGMISMSIFLVITKDITSVFKVNDILVSTICGGAFCGLGMGIIFRSRASEGGTDIISVIVKKRYGVKISTITFIINILIVSVGGFLGTFEIAVYTIISMYLKSMVLDKVIEGLDKKKLIFVVTRDPEGVKKIILEKLGRGVTFLHGEGAYTGETKKMIYSVMSSKQLARFKLLINTVDSKAVITIMDVSEVEGKGFKKAAF</sequence>
<dbReference type="Proteomes" id="UP000308489">
    <property type="component" value="Chromosome 1"/>
</dbReference>
<evidence type="ECO:0000256" key="5">
    <source>
        <dbReference type="ARBA" id="ARBA00023136"/>
    </source>
</evidence>
<feature type="transmembrane region" description="Helical" evidence="6">
    <location>
        <begin position="42"/>
        <end position="72"/>
    </location>
</feature>
<evidence type="ECO:0000259" key="7">
    <source>
        <dbReference type="Pfam" id="PF10035"/>
    </source>
</evidence>
<dbReference type="InterPro" id="IPR019264">
    <property type="entry name" value="DUF2179"/>
</dbReference>
<dbReference type="InterPro" id="IPR003740">
    <property type="entry name" value="YitT"/>
</dbReference>
<dbReference type="Gene3D" id="3.30.70.120">
    <property type="match status" value="1"/>
</dbReference>
<evidence type="ECO:0000256" key="3">
    <source>
        <dbReference type="ARBA" id="ARBA00022692"/>
    </source>
</evidence>
<feature type="transmembrane region" description="Helical" evidence="6">
    <location>
        <begin position="114"/>
        <end position="133"/>
    </location>
</feature>
<evidence type="ECO:0000313" key="9">
    <source>
        <dbReference type="Proteomes" id="UP000308489"/>
    </source>
</evidence>
<keyword evidence="2" id="KW-1003">Cell membrane</keyword>
<dbReference type="Pfam" id="PF02588">
    <property type="entry name" value="YitT_membrane"/>
    <property type="match status" value="1"/>
</dbReference>
<dbReference type="PIRSF" id="PIRSF006483">
    <property type="entry name" value="Membrane_protein_YitT"/>
    <property type="match status" value="1"/>
</dbReference>
<comment type="subcellular location">
    <subcellularLocation>
        <location evidence="1">Cell membrane</location>
        <topology evidence="1">Multi-pass membrane protein</topology>
    </subcellularLocation>
</comment>
<protein>
    <submittedName>
        <fullName evidence="8">Transporter</fullName>
    </submittedName>
</protein>
<dbReference type="CDD" id="cd16380">
    <property type="entry name" value="YitT_C"/>
    <property type="match status" value="1"/>
</dbReference>
<proteinExistence type="predicted"/>
<feature type="transmembrane region" description="Helical" evidence="6">
    <location>
        <begin position="16"/>
        <end position="36"/>
    </location>
</feature>
<dbReference type="RefSeq" id="WP_243117961.1">
    <property type="nucleotide sequence ID" value="NZ_CBCRUQ010000005.1"/>
</dbReference>
<feature type="domain" description="DUF2179" evidence="7">
    <location>
        <begin position="228"/>
        <end position="282"/>
    </location>
</feature>
<evidence type="ECO:0000313" key="8">
    <source>
        <dbReference type="EMBL" id="VTQ90924.1"/>
    </source>
</evidence>
<dbReference type="PANTHER" id="PTHR33545:SF5">
    <property type="entry name" value="UPF0750 MEMBRANE PROTEIN YITT"/>
    <property type="match status" value="1"/>
</dbReference>
<gene>
    <name evidence="8" type="ORF">NCTC503_01699</name>
</gene>
<accession>A0A4U9RGB8</accession>
<evidence type="ECO:0000256" key="4">
    <source>
        <dbReference type="ARBA" id="ARBA00022989"/>
    </source>
</evidence>
<keyword evidence="9" id="KW-1185">Reference proteome</keyword>
<reference evidence="8 9" key="1">
    <citation type="submission" date="2019-05" db="EMBL/GenBank/DDBJ databases">
        <authorList>
            <consortium name="Pathogen Informatics"/>
        </authorList>
    </citation>
    <scope>NUCLEOTIDE SEQUENCE [LARGE SCALE GENOMIC DNA]</scope>
    <source>
        <strain evidence="8 9">NCTC503</strain>
    </source>
</reference>
<dbReference type="InterPro" id="IPR051461">
    <property type="entry name" value="UPF0750_membrane"/>
</dbReference>
<feature type="transmembrane region" description="Helical" evidence="6">
    <location>
        <begin position="153"/>
        <end position="174"/>
    </location>
</feature>
<dbReference type="AlphaFoldDB" id="A0A4U9RGB8"/>
<dbReference type="Pfam" id="PF10035">
    <property type="entry name" value="DUF2179"/>
    <property type="match status" value="1"/>
</dbReference>
<organism evidence="8 9">
    <name type="scientific">Hathewaya histolytica</name>
    <name type="common">Clostridium histolyticum</name>
    <dbReference type="NCBI Taxonomy" id="1498"/>
    <lineage>
        <taxon>Bacteria</taxon>
        <taxon>Bacillati</taxon>
        <taxon>Bacillota</taxon>
        <taxon>Clostridia</taxon>
        <taxon>Eubacteriales</taxon>
        <taxon>Clostridiaceae</taxon>
        <taxon>Hathewaya</taxon>
    </lineage>
</organism>
<evidence type="ECO:0000256" key="6">
    <source>
        <dbReference type="SAM" id="Phobius"/>
    </source>
</evidence>